<sequence length="401" mass="44369">MMSDNIARLHGLPDNITSRLVSVNDLDVHILEALPISKDPASKQPLIVLVHGFPELAYSWRKIMGPLAARGFAVVAADQRGYGQTRYRGQPVRRITYEESLAPYRMANMVNDVVALVQALGYTTVAAVVGHDFGSPISAYCALTRPDLFKSVVLMSAPFGGPFGGPRPLISAQDAGALTPFQALDRQLAALDPPRKHYMMYSSTPQAAQDLINPPGGLHTFLRAYHHVKSADWKGNDVRPLKEFSAAELSLLPDYYIMPLAKTMPESVAPYAPSAEEIAQNKWIPDDELATYVSQYTETGFQGALNSYRCITDPRWFEDFQFPADKQIEVPAMFIAGAQDWGTFQTPGVAEKMRAKACRSMKDDDFVLIERAGHWVQQEQPDAVVSHILRFLRANGEAVET</sequence>
<keyword evidence="5" id="KW-1185">Reference proteome</keyword>
<evidence type="ECO:0000256" key="2">
    <source>
        <dbReference type="ARBA" id="ARBA00038334"/>
    </source>
</evidence>
<dbReference type="AlphaFoldDB" id="A0A0D2Q296"/>
<dbReference type="EMBL" id="KN817531">
    <property type="protein sequence ID" value="KJA25655.1"/>
    <property type="molecule type" value="Genomic_DNA"/>
</dbReference>
<dbReference type="PRINTS" id="PR00412">
    <property type="entry name" value="EPOXHYDRLASE"/>
</dbReference>
<dbReference type="InterPro" id="IPR029058">
    <property type="entry name" value="AB_hydrolase_fold"/>
</dbReference>
<dbReference type="Proteomes" id="UP000054270">
    <property type="component" value="Unassembled WGS sequence"/>
</dbReference>
<evidence type="ECO:0000256" key="1">
    <source>
        <dbReference type="ARBA" id="ARBA00022801"/>
    </source>
</evidence>
<dbReference type="OMA" id="AVIAWHV"/>
<name>A0A0D2Q296_HYPSF</name>
<gene>
    <name evidence="4" type="ORF">HYPSUDRAFT_410702</name>
</gene>
<evidence type="ECO:0000313" key="4">
    <source>
        <dbReference type="EMBL" id="KJA25655.1"/>
    </source>
</evidence>
<dbReference type="Pfam" id="PF00561">
    <property type="entry name" value="Abhydrolase_1"/>
    <property type="match status" value="1"/>
</dbReference>
<dbReference type="GO" id="GO:0016787">
    <property type="term" value="F:hydrolase activity"/>
    <property type="evidence" value="ECO:0007669"/>
    <property type="project" value="UniProtKB-KW"/>
</dbReference>
<dbReference type="InterPro" id="IPR000639">
    <property type="entry name" value="Epox_hydrolase-like"/>
</dbReference>
<dbReference type="STRING" id="945553.A0A0D2Q296"/>
<accession>A0A0D2Q296</accession>
<dbReference type="Gene3D" id="3.40.50.1820">
    <property type="entry name" value="alpha/beta hydrolase"/>
    <property type="match status" value="1"/>
</dbReference>
<reference evidence="5" key="1">
    <citation type="submission" date="2014-04" db="EMBL/GenBank/DDBJ databases">
        <title>Evolutionary Origins and Diversification of the Mycorrhizal Mutualists.</title>
        <authorList>
            <consortium name="DOE Joint Genome Institute"/>
            <consortium name="Mycorrhizal Genomics Consortium"/>
            <person name="Kohler A."/>
            <person name="Kuo A."/>
            <person name="Nagy L.G."/>
            <person name="Floudas D."/>
            <person name="Copeland A."/>
            <person name="Barry K.W."/>
            <person name="Cichocki N."/>
            <person name="Veneault-Fourrey C."/>
            <person name="LaButti K."/>
            <person name="Lindquist E.A."/>
            <person name="Lipzen A."/>
            <person name="Lundell T."/>
            <person name="Morin E."/>
            <person name="Murat C."/>
            <person name="Riley R."/>
            <person name="Ohm R."/>
            <person name="Sun H."/>
            <person name="Tunlid A."/>
            <person name="Henrissat B."/>
            <person name="Grigoriev I.V."/>
            <person name="Hibbett D.S."/>
            <person name="Martin F."/>
        </authorList>
    </citation>
    <scope>NUCLEOTIDE SEQUENCE [LARGE SCALE GENOMIC DNA]</scope>
    <source>
        <strain evidence="5">FD-334 SS-4</strain>
    </source>
</reference>
<organism evidence="4 5">
    <name type="scientific">Hypholoma sublateritium (strain FD-334 SS-4)</name>
    <dbReference type="NCBI Taxonomy" id="945553"/>
    <lineage>
        <taxon>Eukaryota</taxon>
        <taxon>Fungi</taxon>
        <taxon>Dikarya</taxon>
        <taxon>Basidiomycota</taxon>
        <taxon>Agaricomycotina</taxon>
        <taxon>Agaricomycetes</taxon>
        <taxon>Agaricomycetidae</taxon>
        <taxon>Agaricales</taxon>
        <taxon>Agaricineae</taxon>
        <taxon>Strophariaceae</taxon>
        <taxon>Hypholoma</taxon>
    </lineage>
</organism>
<dbReference type="SUPFAM" id="SSF53474">
    <property type="entry name" value="alpha/beta-Hydrolases"/>
    <property type="match status" value="1"/>
</dbReference>
<dbReference type="OrthoDB" id="6431331at2759"/>
<evidence type="ECO:0000259" key="3">
    <source>
        <dbReference type="Pfam" id="PF00561"/>
    </source>
</evidence>
<dbReference type="InterPro" id="IPR000073">
    <property type="entry name" value="AB_hydrolase_1"/>
</dbReference>
<feature type="domain" description="AB hydrolase-1" evidence="3">
    <location>
        <begin position="45"/>
        <end position="191"/>
    </location>
</feature>
<dbReference type="PANTHER" id="PTHR43329">
    <property type="entry name" value="EPOXIDE HYDROLASE"/>
    <property type="match status" value="1"/>
</dbReference>
<proteinExistence type="inferred from homology"/>
<comment type="similarity">
    <text evidence="2">Belongs to the AB hydrolase superfamily. Epoxide hydrolase family.</text>
</comment>
<protein>
    <recommendedName>
        <fullName evidence="3">AB hydrolase-1 domain-containing protein</fullName>
    </recommendedName>
</protein>
<evidence type="ECO:0000313" key="5">
    <source>
        <dbReference type="Proteomes" id="UP000054270"/>
    </source>
</evidence>
<keyword evidence="1" id="KW-0378">Hydrolase</keyword>